<dbReference type="PANTHER" id="PTHR38602">
    <property type="entry name" value="INNER MEMBRANE PROTEIN-RELATED"/>
    <property type="match status" value="1"/>
</dbReference>
<evidence type="ECO:0008006" key="4">
    <source>
        <dbReference type="Google" id="ProtNLM"/>
    </source>
</evidence>
<dbReference type="Proteomes" id="UP000076962">
    <property type="component" value="Unassembled WGS sequence"/>
</dbReference>
<evidence type="ECO:0000313" key="3">
    <source>
        <dbReference type="Proteomes" id="UP000076962"/>
    </source>
</evidence>
<dbReference type="PANTHER" id="PTHR38602:SF1">
    <property type="entry name" value="INNER MEMBRANE PROTEIN"/>
    <property type="match status" value="1"/>
</dbReference>
<dbReference type="InterPro" id="IPR019201">
    <property type="entry name" value="DUF2065"/>
</dbReference>
<dbReference type="AlphaFoldDB" id="A0A0A6P0F2"/>
<keyword evidence="1" id="KW-1133">Transmembrane helix</keyword>
<proteinExistence type="predicted"/>
<accession>A0A0A6P0F2</accession>
<organism evidence="2 3">
    <name type="scientific">Candidatus Thiomargarita nelsonii</name>
    <dbReference type="NCBI Taxonomy" id="1003181"/>
    <lineage>
        <taxon>Bacteria</taxon>
        <taxon>Pseudomonadati</taxon>
        <taxon>Pseudomonadota</taxon>
        <taxon>Gammaproteobacteria</taxon>
        <taxon>Thiotrichales</taxon>
        <taxon>Thiotrichaceae</taxon>
        <taxon>Thiomargarita</taxon>
    </lineage>
</organism>
<protein>
    <recommendedName>
        <fullName evidence="4">DUF2065 domain-containing protein</fullName>
    </recommendedName>
</protein>
<keyword evidence="3" id="KW-1185">Reference proteome</keyword>
<comment type="caution">
    <text evidence="2">The sequence shown here is derived from an EMBL/GenBank/DDBJ whole genome shotgun (WGS) entry which is preliminary data.</text>
</comment>
<feature type="transmembrane region" description="Helical" evidence="1">
    <location>
        <begin position="6"/>
        <end position="22"/>
    </location>
</feature>
<dbReference type="EMBL" id="LUTY01003081">
    <property type="protein sequence ID" value="OAD18797.1"/>
    <property type="molecule type" value="Genomic_DNA"/>
</dbReference>
<dbReference type="PATRIC" id="fig|1003181.4.peg.7400"/>
<reference evidence="2 3" key="1">
    <citation type="submission" date="2016-05" db="EMBL/GenBank/DDBJ databases">
        <title>Single-cell genome of chain-forming Candidatus Thiomargarita nelsonii and comparison to other large sulfur-oxidizing bacteria.</title>
        <authorList>
            <person name="Winkel M."/>
            <person name="Salman V."/>
            <person name="Woyke T."/>
            <person name="Schulz-Vogt H."/>
            <person name="Richter M."/>
            <person name="Flood B."/>
            <person name="Bailey J."/>
            <person name="Amann R."/>
            <person name="Mussmann M."/>
        </authorList>
    </citation>
    <scope>NUCLEOTIDE SEQUENCE [LARGE SCALE GENOMIC DNA]</scope>
    <source>
        <strain evidence="2 3">THI036</strain>
    </source>
</reference>
<feature type="transmembrane region" description="Helical" evidence="1">
    <location>
        <begin position="42"/>
        <end position="60"/>
    </location>
</feature>
<keyword evidence="1" id="KW-0472">Membrane</keyword>
<gene>
    <name evidence="2" type="ORF">THIOM_005597</name>
</gene>
<name>A0A0A6P0F2_9GAMM</name>
<sequence length="61" mass="6947">MWEELGIAFALLLVIEGIMPFLNPSGWRKTLRTVSEMDDQDLRIIGFLSMAIGVIVLYIIH</sequence>
<dbReference type="Pfam" id="PF09838">
    <property type="entry name" value="DUF2065"/>
    <property type="match status" value="1"/>
</dbReference>
<evidence type="ECO:0000256" key="1">
    <source>
        <dbReference type="SAM" id="Phobius"/>
    </source>
</evidence>
<evidence type="ECO:0000313" key="2">
    <source>
        <dbReference type="EMBL" id="OAD18797.1"/>
    </source>
</evidence>
<keyword evidence="1" id="KW-0812">Transmembrane</keyword>